<gene>
    <name evidence="1" type="ORF">JXQ802_LOCUS1712</name>
    <name evidence="2" type="ORF">PYM288_LOCUS4643</name>
</gene>
<reference evidence="1" key="1">
    <citation type="submission" date="2021-02" db="EMBL/GenBank/DDBJ databases">
        <authorList>
            <person name="Nowell W R."/>
        </authorList>
    </citation>
    <scope>NUCLEOTIDE SEQUENCE</scope>
</reference>
<evidence type="ECO:0000313" key="2">
    <source>
        <dbReference type="EMBL" id="CAF0801732.1"/>
    </source>
</evidence>
<comment type="caution">
    <text evidence="1">The sequence shown here is derived from an EMBL/GenBank/DDBJ whole genome shotgun (WGS) entry which is preliminary data.</text>
</comment>
<keyword evidence="3" id="KW-1185">Reference proteome</keyword>
<proteinExistence type="predicted"/>
<sequence length="253" mass="29722">MPENQISDESTLNSSPEIIIKKENIGLEEYQHQKYQYNLFNNAIKRNQYYEDLGRVKYRLEKTVPNMQQVNHADMKRININKVYERKLNRDLNGPRGLDWQRKQELQRLENHERDIERDLIRLNRDLARIALPSSVGQSALPNENNDFLQVETAQLSSTININPTIQTSSKTKLILGRSISINTSKPTASRLTSVHQKRLSLNQTNSFNERSSSIDKQTFVKTHEERSNLQHHGLMMDREKRKIEQKLRLFLN</sequence>
<dbReference type="Proteomes" id="UP000663854">
    <property type="component" value="Unassembled WGS sequence"/>
</dbReference>
<name>A0A813PB62_9BILA</name>
<organism evidence="1 3">
    <name type="scientific">Rotaria sordida</name>
    <dbReference type="NCBI Taxonomy" id="392033"/>
    <lineage>
        <taxon>Eukaryota</taxon>
        <taxon>Metazoa</taxon>
        <taxon>Spiralia</taxon>
        <taxon>Gnathifera</taxon>
        <taxon>Rotifera</taxon>
        <taxon>Eurotatoria</taxon>
        <taxon>Bdelloidea</taxon>
        <taxon>Philodinida</taxon>
        <taxon>Philodinidae</taxon>
        <taxon>Rotaria</taxon>
    </lineage>
</organism>
<dbReference type="EMBL" id="CAJNOL010000019">
    <property type="protein sequence ID" value="CAF0751652.1"/>
    <property type="molecule type" value="Genomic_DNA"/>
</dbReference>
<dbReference type="Proteomes" id="UP000663870">
    <property type="component" value="Unassembled WGS sequence"/>
</dbReference>
<dbReference type="AlphaFoldDB" id="A0A813PB62"/>
<accession>A0A813PB62</accession>
<protein>
    <submittedName>
        <fullName evidence="1">Uncharacterized protein</fullName>
    </submittedName>
</protein>
<dbReference type="EMBL" id="CAJNOH010000043">
    <property type="protein sequence ID" value="CAF0801732.1"/>
    <property type="molecule type" value="Genomic_DNA"/>
</dbReference>
<evidence type="ECO:0000313" key="3">
    <source>
        <dbReference type="Proteomes" id="UP000663870"/>
    </source>
</evidence>
<evidence type="ECO:0000313" key="1">
    <source>
        <dbReference type="EMBL" id="CAF0751652.1"/>
    </source>
</evidence>